<evidence type="ECO:0000256" key="1">
    <source>
        <dbReference type="ARBA" id="ARBA00010582"/>
    </source>
</evidence>
<dbReference type="OrthoDB" id="625265at2759"/>
<dbReference type="PANTHER" id="PTHR23201:SF20">
    <property type="entry name" value="GIBBERELLIN-REGULATED PROTEIN 9-LIKE"/>
    <property type="match status" value="1"/>
</dbReference>
<dbReference type="AlphaFoldDB" id="A0A5N6RQ66"/>
<accession>A0A5N6RQ66</accession>
<dbReference type="InterPro" id="IPR003854">
    <property type="entry name" value="GASA"/>
</dbReference>
<gene>
    <name evidence="3" type="ORF">FH972_018185</name>
</gene>
<feature type="chain" id="PRO_5024333705" description="Gibberellin-regulated protein" evidence="2">
    <location>
        <begin position="21"/>
        <end position="195"/>
    </location>
</feature>
<evidence type="ECO:0008006" key="5">
    <source>
        <dbReference type="Google" id="ProtNLM"/>
    </source>
</evidence>
<evidence type="ECO:0000313" key="3">
    <source>
        <dbReference type="EMBL" id="KAE8100270.1"/>
    </source>
</evidence>
<evidence type="ECO:0000313" key="4">
    <source>
        <dbReference type="Proteomes" id="UP000327013"/>
    </source>
</evidence>
<keyword evidence="4" id="KW-1185">Reference proteome</keyword>
<sequence>MKLLSGFVIAILLLQALAEASSINRAANALATVTVDEGSNVVALDSKHHPPMKINCSSACSRRCKKASRKKRCTRACKSCCMRCHCVPPGTYGHTNACPCYARLKTHGNKLKTFVSTAMSDHIGIARASIIVAVGSWRHAVAPLAARLACPDAHLMPRCLAAPVTTLPIAVCIMIEYIYIYIHTAFSQNIDGYLC</sequence>
<evidence type="ECO:0000256" key="2">
    <source>
        <dbReference type="SAM" id="SignalP"/>
    </source>
</evidence>
<organism evidence="3 4">
    <name type="scientific">Carpinus fangiana</name>
    <dbReference type="NCBI Taxonomy" id="176857"/>
    <lineage>
        <taxon>Eukaryota</taxon>
        <taxon>Viridiplantae</taxon>
        <taxon>Streptophyta</taxon>
        <taxon>Embryophyta</taxon>
        <taxon>Tracheophyta</taxon>
        <taxon>Spermatophyta</taxon>
        <taxon>Magnoliopsida</taxon>
        <taxon>eudicotyledons</taxon>
        <taxon>Gunneridae</taxon>
        <taxon>Pentapetalae</taxon>
        <taxon>rosids</taxon>
        <taxon>fabids</taxon>
        <taxon>Fagales</taxon>
        <taxon>Betulaceae</taxon>
        <taxon>Carpinus</taxon>
    </lineage>
</organism>
<protein>
    <recommendedName>
        <fullName evidence="5">Gibberellin-regulated protein</fullName>
    </recommendedName>
</protein>
<keyword evidence="2" id="KW-0732">Signal</keyword>
<reference evidence="3 4" key="1">
    <citation type="submission" date="2019-06" db="EMBL/GenBank/DDBJ databases">
        <title>A chromosomal-level reference genome of Carpinus fangiana (Coryloideae, Betulaceae).</title>
        <authorList>
            <person name="Yang X."/>
            <person name="Wang Z."/>
            <person name="Zhang L."/>
            <person name="Hao G."/>
            <person name="Liu J."/>
            <person name="Yang Y."/>
        </authorList>
    </citation>
    <scope>NUCLEOTIDE SEQUENCE [LARGE SCALE GENOMIC DNA]</scope>
    <source>
        <strain evidence="3">Cfa_2016G</strain>
        <tissue evidence="3">Leaf</tissue>
    </source>
</reference>
<dbReference type="PANTHER" id="PTHR23201">
    <property type="entry name" value="EXTENSIN, PROLINE-RICH PROTEIN"/>
    <property type="match status" value="1"/>
</dbReference>
<dbReference type="Pfam" id="PF02704">
    <property type="entry name" value="GASA"/>
    <property type="match status" value="1"/>
</dbReference>
<proteinExistence type="inferred from homology"/>
<dbReference type="Proteomes" id="UP000327013">
    <property type="component" value="Chromosome 7"/>
</dbReference>
<dbReference type="EMBL" id="CM017327">
    <property type="protein sequence ID" value="KAE8100270.1"/>
    <property type="molecule type" value="Genomic_DNA"/>
</dbReference>
<comment type="similarity">
    <text evidence="1">Belongs to the GASA family.</text>
</comment>
<feature type="signal peptide" evidence="2">
    <location>
        <begin position="1"/>
        <end position="20"/>
    </location>
</feature>
<name>A0A5N6RQ66_9ROSI</name>